<evidence type="ECO:0000313" key="13">
    <source>
        <dbReference type="Proteomes" id="UP000489600"/>
    </source>
</evidence>
<evidence type="ECO:0000256" key="8">
    <source>
        <dbReference type="PROSITE-ProRule" id="PRU00169"/>
    </source>
</evidence>
<feature type="domain" description="Response regulatory" evidence="10">
    <location>
        <begin position="30"/>
        <end position="145"/>
    </location>
</feature>
<dbReference type="Pfam" id="PF00072">
    <property type="entry name" value="Response_reg"/>
    <property type="match status" value="1"/>
</dbReference>
<evidence type="ECO:0000256" key="3">
    <source>
        <dbReference type="ARBA" id="ARBA00023012"/>
    </source>
</evidence>
<dbReference type="CDD" id="cd17584">
    <property type="entry name" value="REC_typeB_ARR-like"/>
    <property type="match status" value="1"/>
</dbReference>
<evidence type="ECO:0000256" key="2">
    <source>
        <dbReference type="ARBA" id="ARBA00022553"/>
    </source>
</evidence>
<evidence type="ECO:0000256" key="9">
    <source>
        <dbReference type="SAM" id="MobiDB-lite"/>
    </source>
</evidence>
<proteinExistence type="predicted"/>
<keyword evidence="7" id="KW-0539">Nucleus</keyword>
<organism evidence="12 13">
    <name type="scientific">Arabis nemorensis</name>
    <dbReference type="NCBI Taxonomy" id="586526"/>
    <lineage>
        <taxon>Eukaryota</taxon>
        <taxon>Viridiplantae</taxon>
        <taxon>Streptophyta</taxon>
        <taxon>Embryophyta</taxon>
        <taxon>Tracheophyta</taxon>
        <taxon>Spermatophyta</taxon>
        <taxon>Magnoliopsida</taxon>
        <taxon>eudicotyledons</taxon>
        <taxon>Gunneridae</taxon>
        <taxon>Pentapetalae</taxon>
        <taxon>rosids</taxon>
        <taxon>malvids</taxon>
        <taxon>Brassicales</taxon>
        <taxon>Brassicaceae</taxon>
        <taxon>Arabideae</taxon>
        <taxon>Arabis</taxon>
    </lineage>
</organism>
<dbReference type="OrthoDB" id="60033at2759"/>
<accession>A0A565CP34</accession>
<dbReference type="GO" id="GO:0009736">
    <property type="term" value="P:cytokinin-activated signaling pathway"/>
    <property type="evidence" value="ECO:0007669"/>
    <property type="project" value="InterPro"/>
</dbReference>
<evidence type="ECO:0000256" key="4">
    <source>
        <dbReference type="ARBA" id="ARBA00023015"/>
    </source>
</evidence>
<comment type="caution">
    <text evidence="12">The sequence shown here is derived from an EMBL/GenBank/DDBJ whole genome shotgun (WGS) entry which is preliminary data.</text>
</comment>
<dbReference type="InterPro" id="IPR001789">
    <property type="entry name" value="Sig_transdc_resp-reg_receiver"/>
</dbReference>
<evidence type="ECO:0000256" key="1">
    <source>
        <dbReference type="ARBA" id="ARBA00004123"/>
    </source>
</evidence>
<keyword evidence="6" id="KW-0804">Transcription</keyword>
<dbReference type="AlphaFoldDB" id="A0A565CP34"/>
<dbReference type="SMART" id="SM00448">
    <property type="entry name" value="REC"/>
    <property type="match status" value="1"/>
</dbReference>
<dbReference type="EMBL" id="CABITT030000008">
    <property type="protein sequence ID" value="VVB15347.1"/>
    <property type="molecule type" value="Genomic_DNA"/>
</dbReference>
<dbReference type="SUPFAM" id="SSF52172">
    <property type="entry name" value="CheY-like"/>
    <property type="match status" value="1"/>
</dbReference>
<dbReference type="FunFam" id="1.10.10.60:FF:000007">
    <property type="entry name" value="Two-component response regulator"/>
    <property type="match status" value="1"/>
</dbReference>
<evidence type="ECO:0000259" key="11">
    <source>
        <dbReference type="PROSITE" id="PS51294"/>
    </source>
</evidence>
<dbReference type="PROSITE" id="PS50110">
    <property type="entry name" value="RESPONSE_REGULATORY"/>
    <property type="match status" value="1"/>
</dbReference>
<dbReference type="GO" id="GO:0003677">
    <property type="term" value="F:DNA binding"/>
    <property type="evidence" value="ECO:0007669"/>
    <property type="project" value="InterPro"/>
</dbReference>
<dbReference type="Proteomes" id="UP000489600">
    <property type="component" value="Unassembled WGS sequence"/>
</dbReference>
<keyword evidence="13" id="KW-1185">Reference proteome</keyword>
<keyword evidence="3" id="KW-0902">Two-component regulatory system</keyword>
<evidence type="ECO:0008006" key="14">
    <source>
        <dbReference type="Google" id="ProtNLM"/>
    </source>
</evidence>
<dbReference type="GO" id="GO:0005634">
    <property type="term" value="C:nucleus"/>
    <property type="evidence" value="ECO:0007669"/>
    <property type="project" value="UniProtKB-SubCell"/>
</dbReference>
<name>A0A565CP34_9BRAS</name>
<sequence length="254" mass="29009">MQPPLSSDGGPNRDPTSYDMFSGHFPEGLRVLVFDEDSAYLQELEKHLQDFQYQVCICNEEKRAMYLLRNHRNRFDIAIIESHNSKGNRFRLISEIGVEMDLPIIIMSKDDSVESVVDWMMNGVCDYLIKPINPNDLRMIFKHVAKKIQGRRSVVAREEAEEKVAGAAEKSSSVGDSTIRNPNKRKRGIEEDHDGTSSSKKRRVVWEDDLHKKFLAAVEQLGPANAFPKKIVELMNVPNISRENVASHLQDCRL</sequence>
<keyword evidence="5" id="KW-0010">Activator</keyword>
<dbReference type="GO" id="GO:0000160">
    <property type="term" value="P:phosphorelay signal transduction system"/>
    <property type="evidence" value="ECO:0007669"/>
    <property type="project" value="UniProtKB-KW"/>
</dbReference>
<dbReference type="InterPro" id="IPR017930">
    <property type="entry name" value="Myb_dom"/>
</dbReference>
<evidence type="ECO:0000256" key="6">
    <source>
        <dbReference type="ARBA" id="ARBA00023163"/>
    </source>
</evidence>
<dbReference type="InterPro" id="IPR045279">
    <property type="entry name" value="ARR-like"/>
</dbReference>
<protein>
    <recommendedName>
        <fullName evidence="14">Response regulatory domain-containing protein</fullName>
    </recommendedName>
</protein>
<dbReference type="Gene3D" id="3.40.50.2300">
    <property type="match status" value="1"/>
</dbReference>
<feature type="domain" description="HTH myb-type" evidence="11">
    <location>
        <begin position="198"/>
        <end position="254"/>
    </location>
</feature>
<feature type="region of interest" description="Disordered" evidence="9">
    <location>
        <begin position="165"/>
        <end position="201"/>
    </location>
</feature>
<evidence type="ECO:0000256" key="5">
    <source>
        <dbReference type="ARBA" id="ARBA00023159"/>
    </source>
</evidence>
<dbReference type="PROSITE" id="PS51294">
    <property type="entry name" value="HTH_MYB"/>
    <property type="match status" value="1"/>
</dbReference>
<evidence type="ECO:0000313" key="12">
    <source>
        <dbReference type="EMBL" id="VVB15347.1"/>
    </source>
</evidence>
<reference evidence="12" key="1">
    <citation type="submission" date="2019-07" db="EMBL/GenBank/DDBJ databases">
        <authorList>
            <person name="Dittberner H."/>
        </authorList>
    </citation>
    <scope>NUCLEOTIDE SEQUENCE [LARGE SCALE GENOMIC DNA]</scope>
</reference>
<keyword evidence="4" id="KW-0805">Transcription regulation</keyword>
<feature type="compositionally biased region" description="Low complexity" evidence="9">
    <location>
        <begin position="165"/>
        <end position="175"/>
    </location>
</feature>
<evidence type="ECO:0000259" key="10">
    <source>
        <dbReference type="PROSITE" id="PS50110"/>
    </source>
</evidence>
<comment type="subcellular location">
    <subcellularLocation>
        <location evidence="1">Nucleus</location>
    </subcellularLocation>
</comment>
<dbReference type="InterPro" id="IPR011006">
    <property type="entry name" value="CheY-like_superfamily"/>
</dbReference>
<dbReference type="PANTHER" id="PTHR43874">
    <property type="entry name" value="TWO-COMPONENT RESPONSE REGULATOR"/>
    <property type="match status" value="1"/>
</dbReference>
<dbReference type="NCBIfam" id="TIGR01557">
    <property type="entry name" value="myb_SHAQKYF"/>
    <property type="match status" value="1"/>
</dbReference>
<keyword evidence="2" id="KW-0597">Phosphoprotein</keyword>
<dbReference type="SUPFAM" id="SSF46689">
    <property type="entry name" value="Homeodomain-like"/>
    <property type="match status" value="1"/>
</dbReference>
<dbReference type="InterPro" id="IPR006447">
    <property type="entry name" value="Myb_dom_plants"/>
</dbReference>
<dbReference type="InterPro" id="IPR009057">
    <property type="entry name" value="Homeodomain-like_sf"/>
</dbReference>
<dbReference type="PANTHER" id="PTHR43874:SF194">
    <property type="entry name" value="TWO-COMPONENT RESPONSE REGULATOR-LIKE APRR4-RELATED"/>
    <property type="match status" value="1"/>
</dbReference>
<gene>
    <name evidence="12" type="ORF">ANE_LOCUS25791</name>
</gene>
<evidence type="ECO:0000256" key="7">
    <source>
        <dbReference type="ARBA" id="ARBA00023242"/>
    </source>
</evidence>
<dbReference type="Gene3D" id="1.10.10.60">
    <property type="entry name" value="Homeodomain-like"/>
    <property type="match status" value="1"/>
</dbReference>
<comment type="caution">
    <text evidence="8">Lacks conserved residue(s) required for the propagation of feature annotation.</text>
</comment>